<organism evidence="1 2">
    <name type="scientific">Araneus ventricosus</name>
    <name type="common">Orbweaver spider</name>
    <name type="synonym">Epeira ventricosa</name>
    <dbReference type="NCBI Taxonomy" id="182803"/>
    <lineage>
        <taxon>Eukaryota</taxon>
        <taxon>Metazoa</taxon>
        <taxon>Ecdysozoa</taxon>
        <taxon>Arthropoda</taxon>
        <taxon>Chelicerata</taxon>
        <taxon>Arachnida</taxon>
        <taxon>Araneae</taxon>
        <taxon>Araneomorphae</taxon>
        <taxon>Entelegynae</taxon>
        <taxon>Araneoidea</taxon>
        <taxon>Araneidae</taxon>
        <taxon>Araneus</taxon>
    </lineage>
</organism>
<protein>
    <submittedName>
        <fullName evidence="1">Uncharacterized protein</fullName>
    </submittedName>
</protein>
<comment type="caution">
    <text evidence="1">The sequence shown here is derived from an EMBL/GenBank/DDBJ whole genome shotgun (WGS) entry which is preliminary data.</text>
</comment>
<dbReference type="Proteomes" id="UP000499080">
    <property type="component" value="Unassembled WGS sequence"/>
</dbReference>
<proteinExistence type="predicted"/>
<accession>A0A4Y2M9X5</accession>
<evidence type="ECO:0000313" key="2">
    <source>
        <dbReference type="Proteomes" id="UP000499080"/>
    </source>
</evidence>
<feature type="non-terminal residue" evidence="1">
    <location>
        <position position="1"/>
    </location>
</feature>
<evidence type="ECO:0000313" key="1">
    <source>
        <dbReference type="EMBL" id="GBN22457.1"/>
    </source>
</evidence>
<sequence length="88" mass="9662">NIRRAQKKVVLPSGRSLRFLMTVDGRRNLPYHCMAVHCCAVDSIVDVDSTHNLSLLWGIAVSCSVAFKHTPPATALCAGCPRRSWPDS</sequence>
<name>A0A4Y2M9X5_ARAVE</name>
<gene>
    <name evidence="1" type="ORF">AVEN_49175_1</name>
</gene>
<keyword evidence="2" id="KW-1185">Reference proteome</keyword>
<dbReference type="EMBL" id="BGPR01202816">
    <property type="protein sequence ID" value="GBN22457.1"/>
    <property type="molecule type" value="Genomic_DNA"/>
</dbReference>
<dbReference type="AlphaFoldDB" id="A0A4Y2M9X5"/>
<reference evidence="1 2" key="1">
    <citation type="journal article" date="2019" name="Sci. Rep.">
        <title>Orb-weaving spider Araneus ventricosus genome elucidates the spidroin gene catalogue.</title>
        <authorList>
            <person name="Kono N."/>
            <person name="Nakamura H."/>
            <person name="Ohtoshi R."/>
            <person name="Moran D.A.P."/>
            <person name="Shinohara A."/>
            <person name="Yoshida Y."/>
            <person name="Fujiwara M."/>
            <person name="Mori M."/>
            <person name="Tomita M."/>
            <person name="Arakawa K."/>
        </authorList>
    </citation>
    <scope>NUCLEOTIDE SEQUENCE [LARGE SCALE GENOMIC DNA]</scope>
</reference>